<protein>
    <submittedName>
        <fullName evidence="3">Serine hydrolase</fullName>
    </submittedName>
</protein>
<keyword evidence="1" id="KW-0732">Signal</keyword>
<name>A0A856QW74_9GAMM</name>
<reference evidence="3" key="1">
    <citation type="submission" date="2021-02" db="EMBL/GenBank/DDBJ databases">
        <title>Strain Y2R2, a novel species of the genus Halomonas.</title>
        <authorList>
            <person name="Huang H."/>
        </authorList>
    </citation>
    <scope>NUCLEOTIDE SEQUENCE</scope>
    <source>
        <strain evidence="3">Y2R2</strain>
    </source>
</reference>
<dbReference type="EMBL" id="CP038437">
    <property type="protein sequence ID" value="QEM84197.2"/>
    <property type="molecule type" value="Genomic_DNA"/>
</dbReference>
<dbReference type="RefSeq" id="WP_205423416.1">
    <property type="nucleotide sequence ID" value="NZ_CP038437.2"/>
</dbReference>
<feature type="signal peptide" evidence="1">
    <location>
        <begin position="1"/>
        <end position="38"/>
    </location>
</feature>
<dbReference type="Pfam" id="PF00144">
    <property type="entry name" value="Beta-lactamase"/>
    <property type="match status" value="1"/>
</dbReference>
<dbReference type="Gene3D" id="3.40.710.10">
    <property type="entry name" value="DD-peptidase/beta-lactamase superfamily"/>
    <property type="match status" value="1"/>
</dbReference>
<dbReference type="PANTHER" id="PTHR43283:SF14">
    <property type="entry name" value="BLL8153 PROTEIN"/>
    <property type="match status" value="1"/>
</dbReference>
<evidence type="ECO:0000313" key="3">
    <source>
        <dbReference type="EMBL" id="QEM84197.2"/>
    </source>
</evidence>
<dbReference type="InterPro" id="IPR050789">
    <property type="entry name" value="Diverse_Enzym_Activities"/>
</dbReference>
<evidence type="ECO:0000256" key="1">
    <source>
        <dbReference type="SAM" id="SignalP"/>
    </source>
</evidence>
<dbReference type="Proteomes" id="UP000324285">
    <property type="component" value="Chromosome"/>
</dbReference>
<sequence length="421" mass="46323">MQRGHSITQMGSKHRRSRHWTWAVALPLGIAVSSAAMANEYRHAEEPIGDVEAVYSGHLTPDMAVNTYRNIDRLFPSRIIEAGDDPRPLVEAPVAFENLTFTADDKQYDIYDYLALNNVTGLVVLKDGEVVYETYQRGNGPDTRWMSMSVAKSISSTLAGMAIKDGLIDGLDAQVVDYVPALKGSAYDGVSLRNILMMSSGVAWNETYTDVNSDRRDLLRAQIAQQPGGAMEVMSQLPRAADPGTVNNYSTGETQILAEVIHGAIKRPLAEYLSEKLWQPYGMESDATWWLESPDGVEIGGSGISATLRDYARFGQFMLDGGVIDGQRVLPEGWIEEATQPTQLAGGETLDYGYMWWTGWTKPSEEDHAYSAVGIQGQYVYVNPAHNIVIAQNAAEPKPTGKEVIDPMVFFDAVVTTLDEQ</sequence>
<dbReference type="KEGG" id="hbh:E4T21_18075"/>
<dbReference type="InterPro" id="IPR012338">
    <property type="entry name" value="Beta-lactam/transpept-like"/>
</dbReference>
<dbReference type="SUPFAM" id="SSF56601">
    <property type="entry name" value="beta-lactamase/transpeptidase-like"/>
    <property type="match status" value="1"/>
</dbReference>
<evidence type="ECO:0000259" key="2">
    <source>
        <dbReference type="Pfam" id="PF00144"/>
    </source>
</evidence>
<proteinExistence type="predicted"/>
<feature type="domain" description="Beta-lactamase-related" evidence="2">
    <location>
        <begin position="122"/>
        <end position="399"/>
    </location>
</feature>
<keyword evidence="4" id="KW-1185">Reference proteome</keyword>
<keyword evidence="3" id="KW-0378">Hydrolase</keyword>
<dbReference type="AlphaFoldDB" id="A0A856QW74"/>
<dbReference type="InterPro" id="IPR001466">
    <property type="entry name" value="Beta-lactam-related"/>
</dbReference>
<dbReference type="PANTHER" id="PTHR43283">
    <property type="entry name" value="BETA-LACTAMASE-RELATED"/>
    <property type="match status" value="1"/>
</dbReference>
<organism evidence="3 4">
    <name type="scientific">Halomonas binhaiensis</name>
    <dbReference type="NCBI Taxonomy" id="2562282"/>
    <lineage>
        <taxon>Bacteria</taxon>
        <taxon>Pseudomonadati</taxon>
        <taxon>Pseudomonadota</taxon>
        <taxon>Gammaproteobacteria</taxon>
        <taxon>Oceanospirillales</taxon>
        <taxon>Halomonadaceae</taxon>
        <taxon>Halomonas</taxon>
    </lineage>
</organism>
<dbReference type="GO" id="GO:0016787">
    <property type="term" value="F:hydrolase activity"/>
    <property type="evidence" value="ECO:0007669"/>
    <property type="project" value="UniProtKB-KW"/>
</dbReference>
<gene>
    <name evidence="3" type="ORF">E4T21_18075</name>
</gene>
<feature type="chain" id="PRO_5033062448" evidence="1">
    <location>
        <begin position="39"/>
        <end position="421"/>
    </location>
</feature>
<accession>A0A856QW74</accession>
<evidence type="ECO:0000313" key="4">
    <source>
        <dbReference type="Proteomes" id="UP000324285"/>
    </source>
</evidence>